<accession>A0A167JYH4</accession>
<dbReference type="RefSeq" id="XP_018284959.1">
    <property type="nucleotide sequence ID" value="XM_018442250.1"/>
</dbReference>
<feature type="chain" id="PRO_5007889072" evidence="2">
    <location>
        <begin position="20"/>
        <end position="117"/>
    </location>
</feature>
<dbReference type="InParanoid" id="A0A167JYH4"/>
<keyword evidence="2" id="KW-0732">Signal</keyword>
<dbReference type="GeneID" id="29003156"/>
<proteinExistence type="predicted"/>
<dbReference type="VEuPathDB" id="FungiDB:PHYBLDRAFT_70278"/>
<organism evidence="3 4">
    <name type="scientific">Phycomyces blakesleeanus (strain ATCC 8743b / DSM 1359 / FGSC 10004 / NBRC 33097 / NRRL 1555)</name>
    <dbReference type="NCBI Taxonomy" id="763407"/>
    <lineage>
        <taxon>Eukaryota</taxon>
        <taxon>Fungi</taxon>
        <taxon>Fungi incertae sedis</taxon>
        <taxon>Mucoromycota</taxon>
        <taxon>Mucoromycotina</taxon>
        <taxon>Mucoromycetes</taxon>
        <taxon>Mucorales</taxon>
        <taxon>Phycomycetaceae</taxon>
        <taxon>Phycomyces</taxon>
    </lineage>
</organism>
<evidence type="ECO:0000313" key="4">
    <source>
        <dbReference type="Proteomes" id="UP000077315"/>
    </source>
</evidence>
<feature type="compositionally biased region" description="Basic and acidic residues" evidence="1">
    <location>
        <begin position="52"/>
        <end position="84"/>
    </location>
</feature>
<dbReference type="OrthoDB" id="2289154at2759"/>
<keyword evidence="4" id="KW-1185">Reference proteome</keyword>
<sequence>MKFTSILAAVAIFAATAQAAPWGPGWQKAHAHDKGVSHPAPPPVHHSPPPPVHHEPEHHEPEHHEPEHHESKHHDSKQSVKDVGNEGNVSGALNNFFKGGIASDNSVKNSVSQNSGH</sequence>
<evidence type="ECO:0000256" key="2">
    <source>
        <dbReference type="SAM" id="SignalP"/>
    </source>
</evidence>
<feature type="compositionally biased region" description="Pro residues" evidence="1">
    <location>
        <begin position="39"/>
        <end position="51"/>
    </location>
</feature>
<feature type="compositionally biased region" description="Polar residues" evidence="1">
    <location>
        <begin position="103"/>
        <end position="117"/>
    </location>
</feature>
<gene>
    <name evidence="3" type="ORF">PHYBLDRAFT_70278</name>
</gene>
<name>A0A167JYH4_PHYB8</name>
<feature type="signal peptide" evidence="2">
    <location>
        <begin position="1"/>
        <end position="19"/>
    </location>
</feature>
<dbReference type="EMBL" id="KV441026">
    <property type="protein sequence ID" value="OAD66919.1"/>
    <property type="molecule type" value="Genomic_DNA"/>
</dbReference>
<protein>
    <submittedName>
        <fullName evidence="3">Uncharacterized protein</fullName>
    </submittedName>
</protein>
<reference evidence="4" key="1">
    <citation type="submission" date="2015-06" db="EMBL/GenBank/DDBJ databases">
        <title>Expansion of signal transduction pathways in fungi by whole-genome duplication.</title>
        <authorList>
            <consortium name="DOE Joint Genome Institute"/>
            <person name="Corrochano L.M."/>
            <person name="Kuo A."/>
            <person name="Marcet-Houben M."/>
            <person name="Polaino S."/>
            <person name="Salamov A."/>
            <person name="Villalobos J.M."/>
            <person name="Alvarez M.I."/>
            <person name="Avalos J."/>
            <person name="Benito E.P."/>
            <person name="Benoit I."/>
            <person name="Burger G."/>
            <person name="Camino L.P."/>
            <person name="Canovas D."/>
            <person name="Cerda-Olmedo E."/>
            <person name="Cheng J.-F."/>
            <person name="Dominguez A."/>
            <person name="Elias M."/>
            <person name="Eslava A.P."/>
            <person name="Glaser F."/>
            <person name="Grimwood J."/>
            <person name="Gutierrez G."/>
            <person name="Heitman J."/>
            <person name="Henrissat B."/>
            <person name="Iturriaga E.A."/>
            <person name="Lang B.F."/>
            <person name="Lavin J.L."/>
            <person name="Lee S."/>
            <person name="Li W."/>
            <person name="Lindquist E."/>
            <person name="Lopez-Garcia S."/>
            <person name="Luque E.M."/>
            <person name="Marcos A.T."/>
            <person name="Martin J."/>
            <person name="McCluskey K."/>
            <person name="Medina H.R."/>
            <person name="Miralles-Duran A."/>
            <person name="Miyazaki A."/>
            <person name="Munoz-Torres E."/>
            <person name="Oguiza J.A."/>
            <person name="Ohm R."/>
            <person name="Olmedo M."/>
            <person name="Orejas M."/>
            <person name="Ortiz-Castellanos L."/>
            <person name="Pisabarro A.G."/>
            <person name="Rodriguez-Romero J."/>
            <person name="Ruiz-Herrera J."/>
            <person name="Ruiz-Vazquez R."/>
            <person name="Sanz C."/>
            <person name="Schackwitz W."/>
            <person name="Schmutz J."/>
            <person name="Shahriari M."/>
            <person name="Shelest E."/>
            <person name="Silva-Franco F."/>
            <person name="Soanes D."/>
            <person name="Syed K."/>
            <person name="Tagua V.G."/>
            <person name="Talbot N.J."/>
            <person name="Thon M."/>
            <person name="De vries R.P."/>
            <person name="Wiebenga A."/>
            <person name="Yadav J.S."/>
            <person name="Braun E.L."/>
            <person name="Baker S."/>
            <person name="Garre V."/>
            <person name="Horwitz B."/>
            <person name="Torres-Martinez S."/>
            <person name="Idnurm A."/>
            <person name="Herrera-Estrella A."/>
            <person name="Gabaldon T."/>
            <person name="Grigoriev I.V."/>
        </authorList>
    </citation>
    <scope>NUCLEOTIDE SEQUENCE [LARGE SCALE GENOMIC DNA]</scope>
    <source>
        <strain evidence="4">NRRL 1555(-)</strain>
    </source>
</reference>
<dbReference type="AlphaFoldDB" id="A0A167JYH4"/>
<evidence type="ECO:0000256" key="1">
    <source>
        <dbReference type="SAM" id="MobiDB-lite"/>
    </source>
</evidence>
<dbReference type="Proteomes" id="UP000077315">
    <property type="component" value="Unassembled WGS sequence"/>
</dbReference>
<evidence type="ECO:0000313" key="3">
    <source>
        <dbReference type="EMBL" id="OAD66919.1"/>
    </source>
</evidence>
<feature type="region of interest" description="Disordered" evidence="1">
    <location>
        <begin position="23"/>
        <end position="117"/>
    </location>
</feature>